<dbReference type="Proteomes" id="UP000024635">
    <property type="component" value="Unassembled WGS sequence"/>
</dbReference>
<evidence type="ECO:0000256" key="1">
    <source>
        <dbReference type="SAM" id="MobiDB-lite"/>
    </source>
</evidence>
<evidence type="ECO:0000313" key="3">
    <source>
        <dbReference type="Proteomes" id="UP000024635"/>
    </source>
</evidence>
<sequence>MQWASKVVTRPRPRKERGASAPLVTDSSLQWRIWVFSVFVLLNLMLPSKKTNQLSRTPNSLSSWRGFLLERRVRAACFSRPHRDHRHRRPLHVWIEG</sequence>
<keyword evidence="3" id="KW-1185">Reference proteome</keyword>
<gene>
    <name evidence="2" type="primary">Acey_s0098.g3121</name>
    <name evidence="2" type="ORF">Y032_0098g3121</name>
</gene>
<comment type="caution">
    <text evidence="2">The sequence shown here is derived from an EMBL/GenBank/DDBJ whole genome shotgun (WGS) entry which is preliminary data.</text>
</comment>
<feature type="region of interest" description="Disordered" evidence="1">
    <location>
        <begin position="1"/>
        <end position="21"/>
    </location>
</feature>
<proteinExistence type="predicted"/>
<dbReference type="AlphaFoldDB" id="A0A016TJA3"/>
<reference evidence="3" key="1">
    <citation type="journal article" date="2015" name="Nat. Genet.">
        <title>The genome and transcriptome of the zoonotic hookworm Ancylostoma ceylanicum identify infection-specific gene families.</title>
        <authorList>
            <person name="Schwarz E.M."/>
            <person name="Hu Y."/>
            <person name="Antoshechkin I."/>
            <person name="Miller M.M."/>
            <person name="Sternberg P.W."/>
            <person name="Aroian R.V."/>
        </authorList>
    </citation>
    <scope>NUCLEOTIDE SEQUENCE</scope>
    <source>
        <strain evidence="3">HY135</strain>
    </source>
</reference>
<name>A0A016TJA3_9BILA</name>
<organism evidence="2 3">
    <name type="scientific">Ancylostoma ceylanicum</name>
    <dbReference type="NCBI Taxonomy" id="53326"/>
    <lineage>
        <taxon>Eukaryota</taxon>
        <taxon>Metazoa</taxon>
        <taxon>Ecdysozoa</taxon>
        <taxon>Nematoda</taxon>
        <taxon>Chromadorea</taxon>
        <taxon>Rhabditida</taxon>
        <taxon>Rhabditina</taxon>
        <taxon>Rhabditomorpha</taxon>
        <taxon>Strongyloidea</taxon>
        <taxon>Ancylostomatidae</taxon>
        <taxon>Ancylostomatinae</taxon>
        <taxon>Ancylostoma</taxon>
    </lineage>
</organism>
<accession>A0A016TJA3</accession>
<protein>
    <submittedName>
        <fullName evidence="2">Uncharacterized protein</fullName>
    </submittedName>
</protein>
<dbReference type="EMBL" id="JARK01001434">
    <property type="protein sequence ID" value="EYC02791.1"/>
    <property type="molecule type" value="Genomic_DNA"/>
</dbReference>
<evidence type="ECO:0000313" key="2">
    <source>
        <dbReference type="EMBL" id="EYC02791.1"/>
    </source>
</evidence>